<dbReference type="Pfam" id="PF08818">
    <property type="entry name" value="DUF1801"/>
    <property type="match status" value="1"/>
</dbReference>
<comment type="caution">
    <text evidence="2">The sequence shown here is derived from an EMBL/GenBank/DDBJ whole genome shotgun (WGS) entry which is preliminary data.</text>
</comment>
<dbReference type="EMBL" id="JBDIMF010000004">
    <property type="protein sequence ID" value="MEN2786862.1"/>
    <property type="molecule type" value="Genomic_DNA"/>
</dbReference>
<evidence type="ECO:0000313" key="2">
    <source>
        <dbReference type="EMBL" id="MEN2786862.1"/>
    </source>
</evidence>
<proteinExistence type="predicted"/>
<reference evidence="2 3" key="1">
    <citation type="submission" date="2024-05" db="EMBL/GenBank/DDBJ databases">
        <authorList>
            <person name="Liu Q."/>
            <person name="Xin Y.-H."/>
        </authorList>
    </citation>
    <scope>NUCLEOTIDE SEQUENCE [LARGE SCALE GENOMIC DNA]</scope>
    <source>
        <strain evidence="2 3">CGMCC 1.15349</strain>
    </source>
</reference>
<dbReference type="RefSeq" id="WP_345864808.1">
    <property type="nucleotide sequence ID" value="NZ_JBDIMF010000004.1"/>
</dbReference>
<evidence type="ECO:0000313" key="3">
    <source>
        <dbReference type="Proteomes" id="UP001404104"/>
    </source>
</evidence>
<evidence type="ECO:0000259" key="1">
    <source>
        <dbReference type="Pfam" id="PF08818"/>
    </source>
</evidence>
<accession>A0ABU9XSQ4</accession>
<feature type="domain" description="YdhG-like" evidence="1">
    <location>
        <begin position="15"/>
        <end position="119"/>
    </location>
</feature>
<dbReference type="Proteomes" id="UP001404104">
    <property type="component" value="Unassembled WGS sequence"/>
</dbReference>
<gene>
    <name evidence="2" type="ORF">ABC969_10565</name>
</gene>
<dbReference type="InterPro" id="IPR014922">
    <property type="entry name" value="YdhG-like"/>
</dbReference>
<organism evidence="2 3">
    <name type="scientific">Sphingomonas qilianensis</name>
    <dbReference type="NCBI Taxonomy" id="1736690"/>
    <lineage>
        <taxon>Bacteria</taxon>
        <taxon>Pseudomonadati</taxon>
        <taxon>Pseudomonadota</taxon>
        <taxon>Alphaproteobacteria</taxon>
        <taxon>Sphingomonadales</taxon>
        <taxon>Sphingomonadaceae</taxon>
        <taxon>Sphingomonas</taxon>
    </lineage>
</organism>
<keyword evidence="3" id="KW-1185">Reference proteome</keyword>
<name>A0ABU9XSQ4_9SPHN</name>
<sequence length="128" mass="14257">MSVADFLAAVEPAQRRDDARAVCDMLARVSGEPARMWEPAIVGFGTYHYRYDSGREGEMCRIGFSPRKAQTVLYIPGGFPRYEDLLARLGKHSTGKGCLYIKKLANVDTAVLEILAGEAFDYMRTAYP</sequence>
<protein>
    <submittedName>
        <fullName evidence="2">DUF1801 domain-containing protein</fullName>
    </submittedName>
</protein>